<name>A0AAV2CI73_9ROSI</name>
<evidence type="ECO:0000313" key="3">
    <source>
        <dbReference type="Proteomes" id="UP001497516"/>
    </source>
</evidence>
<evidence type="ECO:0000313" key="2">
    <source>
        <dbReference type="EMBL" id="CAL1355611.1"/>
    </source>
</evidence>
<accession>A0AAV2CI73</accession>
<feature type="compositionally biased region" description="Acidic residues" evidence="1">
    <location>
        <begin position="351"/>
        <end position="362"/>
    </location>
</feature>
<reference evidence="2 3" key="1">
    <citation type="submission" date="2024-04" db="EMBL/GenBank/DDBJ databases">
        <authorList>
            <person name="Fracassetti M."/>
        </authorList>
    </citation>
    <scope>NUCLEOTIDE SEQUENCE [LARGE SCALE GENOMIC DNA]</scope>
</reference>
<organism evidence="2 3">
    <name type="scientific">Linum trigynum</name>
    <dbReference type="NCBI Taxonomy" id="586398"/>
    <lineage>
        <taxon>Eukaryota</taxon>
        <taxon>Viridiplantae</taxon>
        <taxon>Streptophyta</taxon>
        <taxon>Embryophyta</taxon>
        <taxon>Tracheophyta</taxon>
        <taxon>Spermatophyta</taxon>
        <taxon>Magnoliopsida</taxon>
        <taxon>eudicotyledons</taxon>
        <taxon>Gunneridae</taxon>
        <taxon>Pentapetalae</taxon>
        <taxon>rosids</taxon>
        <taxon>fabids</taxon>
        <taxon>Malpighiales</taxon>
        <taxon>Linaceae</taxon>
        <taxon>Linum</taxon>
    </lineage>
</organism>
<keyword evidence="3" id="KW-1185">Reference proteome</keyword>
<dbReference type="EMBL" id="OZ034813">
    <property type="protein sequence ID" value="CAL1355611.1"/>
    <property type="molecule type" value="Genomic_DNA"/>
</dbReference>
<dbReference type="Proteomes" id="UP001497516">
    <property type="component" value="Chromosome 1"/>
</dbReference>
<evidence type="ECO:0000256" key="1">
    <source>
        <dbReference type="SAM" id="MobiDB-lite"/>
    </source>
</evidence>
<protein>
    <submittedName>
        <fullName evidence="2">Uncharacterized protein</fullName>
    </submittedName>
</protein>
<feature type="region of interest" description="Disordered" evidence="1">
    <location>
        <begin position="339"/>
        <end position="372"/>
    </location>
</feature>
<dbReference type="AlphaFoldDB" id="A0AAV2CI73"/>
<proteinExistence type="predicted"/>
<sequence length="372" mass="41389">MAPTNAQLQHSAVFNNKGFCNAAVYSRYLRRFRDRPIYPSLSIHPSSFSKYDMNIPSLLHCLGWESLVENMRFSYCPEAVRLFYVNIQKGPGPVPTFFTTMVFNFEVKVTTELLATALNLPHAGLHAGTDSEFGALGFDLQGALQSVTRDIGQYFPSRLAAGRLPDDLKVLHFFLTRSFLPRDLSSTDILSTSDLWVLSHAQAGTVISYASLMFHHMIRFGMEYFDGPLPFGPQITRLLSFLRIDLHDKLHQCNVLDDLRPQHVLAKLDALVGPRKPLTGSGGAIVGPASYASGRLVGALVDAAVTVIKRESSAEIEQSAKLKKLRKEDLMWPKFMYESGTINDPISSDSESSESSDDDVVSEYESPPKYPF</sequence>
<gene>
    <name evidence="2" type="ORF">LTRI10_LOCUS3364</name>
</gene>